<protein>
    <recommendedName>
        <fullName evidence="8">Leucine-rich repeat-containing protein 51</fullName>
    </recommendedName>
</protein>
<dbReference type="Gene3D" id="3.80.10.10">
    <property type="entry name" value="Ribonuclease Inhibitor"/>
    <property type="match status" value="1"/>
</dbReference>
<evidence type="ECO:0000256" key="1">
    <source>
        <dbReference type="ARBA" id="ARBA00004496"/>
    </source>
</evidence>
<feature type="region of interest" description="Disordered" evidence="5">
    <location>
        <begin position="39"/>
        <end position="70"/>
    </location>
</feature>
<name>A0ABQ9XDZ1_9EUKA</name>
<dbReference type="EMBL" id="JARBJD010000153">
    <property type="protein sequence ID" value="KAK2949595.1"/>
    <property type="molecule type" value="Genomic_DNA"/>
</dbReference>
<evidence type="ECO:0000256" key="5">
    <source>
        <dbReference type="SAM" id="MobiDB-lite"/>
    </source>
</evidence>
<keyword evidence="2" id="KW-0963">Cytoplasm</keyword>
<keyword evidence="7" id="KW-1185">Reference proteome</keyword>
<dbReference type="InterPro" id="IPR032675">
    <property type="entry name" value="LRR_dom_sf"/>
</dbReference>
<feature type="region of interest" description="Disordered" evidence="5">
    <location>
        <begin position="1"/>
        <end position="20"/>
    </location>
</feature>
<accession>A0ABQ9XDZ1</accession>
<comment type="subcellular location">
    <subcellularLocation>
        <location evidence="1">Cytoplasm</location>
    </subcellularLocation>
</comment>
<evidence type="ECO:0000313" key="7">
    <source>
        <dbReference type="Proteomes" id="UP001281761"/>
    </source>
</evidence>
<gene>
    <name evidence="6" type="ORF">BLNAU_15455</name>
</gene>
<keyword evidence="4" id="KW-0677">Repeat</keyword>
<comment type="caution">
    <text evidence="6">The sequence shown here is derived from an EMBL/GenBank/DDBJ whole genome shotgun (WGS) entry which is preliminary data.</text>
</comment>
<feature type="compositionally biased region" description="Basic and acidic residues" evidence="5">
    <location>
        <begin position="50"/>
        <end position="66"/>
    </location>
</feature>
<reference evidence="6 7" key="1">
    <citation type="journal article" date="2022" name="bioRxiv">
        <title>Genomics of Preaxostyla Flagellates Illuminates Evolutionary Transitions and the Path Towards Mitochondrial Loss.</title>
        <authorList>
            <person name="Novak L.V.F."/>
            <person name="Treitli S.C."/>
            <person name="Pyrih J."/>
            <person name="Halakuc P."/>
            <person name="Pipaliya S.V."/>
            <person name="Vacek V."/>
            <person name="Brzon O."/>
            <person name="Soukal P."/>
            <person name="Eme L."/>
            <person name="Dacks J.B."/>
            <person name="Karnkowska A."/>
            <person name="Elias M."/>
            <person name="Hampl V."/>
        </authorList>
    </citation>
    <scope>NUCLEOTIDE SEQUENCE [LARGE SCALE GENOMIC DNA]</scope>
    <source>
        <strain evidence="6">NAU3</strain>
        <tissue evidence="6">Gut</tissue>
    </source>
</reference>
<dbReference type="Proteomes" id="UP001281761">
    <property type="component" value="Unassembled WGS sequence"/>
</dbReference>
<evidence type="ECO:0000256" key="4">
    <source>
        <dbReference type="ARBA" id="ARBA00022737"/>
    </source>
</evidence>
<evidence type="ECO:0000313" key="6">
    <source>
        <dbReference type="EMBL" id="KAK2949595.1"/>
    </source>
</evidence>
<evidence type="ECO:0000256" key="2">
    <source>
        <dbReference type="ARBA" id="ARBA00022490"/>
    </source>
</evidence>
<dbReference type="SUPFAM" id="SSF52058">
    <property type="entry name" value="L domain-like"/>
    <property type="match status" value="1"/>
</dbReference>
<sequence>MTAPKPKLNQKSRLDNKNKTISTPIDFSFLSLNDLSELQQEDPRSGIVVIKKEERKRPPPDPKEVARQQAKQQSSIFASLQILQKGQQQKKQEEEPETEIVEIRQFRGTTIRLNNNNLKSCDGLYAALDTLLVDGANCVLCLDLGWNPLKTIPDDILDFPSLHTLNMQSCQIADYHELAKLHDIPSLRFLSLAGNPVDQLKYYRQLLIATCPQVTKIDSTLISRRERELAEGWFKTYRMKLGSVMQVRLPFSEAPPADDK</sequence>
<keyword evidence="3" id="KW-0433">Leucine-rich repeat</keyword>
<organism evidence="6 7">
    <name type="scientific">Blattamonas nauphoetae</name>
    <dbReference type="NCBI Taxonomy" id="2049346"/>
    <lineage>
        <taxon>Eukaryota</taxon>
        <taxon>Metamonada</taxon>
        <taxon>Preaxostyla</taxon>
        <taxon>Oxymonadida</taxon>
        <taxon>Blattamonas</taxon>
    </lineage>
</organism>
<dbReference type="PANTHER" id="PTHR46545:SF1">
    <property type="entry name" value="LEUCINE-RICH REPEAT-CONTAINING PROTEIN 51"/>
    <property type="match status" value="1"/>
</dbReference>
<dbReference type="PANTHER" id="PTHR46545">
    <property type="entry name" value="LEUCINE-RICH REPEAT-CONTAINING PROTEIN 51"/>
    <property type="match status" value="1"/>
</dbReference>
<proteinExistence type="predicted"/>
<evidence type="ECO:0000256" key="3">
    <source>
        <dbReference type="ARBA" id="ARBA00022614"/>
    </source>
</evidence>
<dbReference type="Pfam" id="PF14580">
    <property type="entry name" value="LRR_9"/>
    <property type="match status" value="1"/>
</dbReference>
<evidence type="ECO:0008006" key="8">
    <source>
        <dbReference type="Google" id="ProtNLM"/>
    </source>
</evidence>